<dbReference type="GO" id="GO:0005640">
    <property type="term" value="C:nuclear outer membrane"/>
    <property type="evidence" value="ECO:0007669"/>
    <property type="project" value="TreeGrafter"/>
</dbReference>
<protein>
    <submittedName>
        <fullName evidence="6">KASH domain containing 5</fullName>
    </submittedName>
</protein>
<dbReference type="Ensembl" id="ENSLACT00000026548.1">
    <property type="protein sequence ID" value="ENSLACP00000023223.1"/>
    <property type="gene ID" value="ENSLACG00000022321.1"/>
</dbReference>
<dbReference type="GO" id="GO:0000800">
    <property type="term" value="C:lateral element"/>
    <property type="evidence" value="ECO:0007669"/>
    <property type="project" value="TreeGrafter"/>
</dbReference>
<keyword evidence="1" id="KW-0175">Coiled coil</keyword>
<dbReference type="EMBL" id="AFYH01076301">
    <property type="status" value="NOT_ANNOTATED_CDS"/>
    <property type="molecule type" value="Genomic_DNA"/>
</dbReference>
<feature type="transmembrane region" description="Helical" evidence="3">
    <location>
        <begin position="729"/>
        <end position="754"/>
    </location>
</feature>
<keyword evidence="7" id="KW-1185">Reference proteome</keyword>
<gene>
    <name evidence="6" type="primary">KASH5</name>
</gene>
<organism evidence="6 7">
    <name type="scientific">Latimeria chalumnae</name>
    <name type="common">Coelacanth</name>
    <dbReference type="NCBI Taxonomy" id="7897"/>
    <lineage>
        <taxon>Eukaryota</taxon>
        <taxon>Metazoa</taxon>
        <taxon>Chordata</taxon>
        <taxon>Craniata</taxon>
        <taxon>Vertebrata</taxon>
        <taxon>Euteleostomi</taxon>
        <taxon>Coelacanthiformes</taxon>
        <taxon>Coelacanthidae</taxon>
        <taxon>Latimeria</taxon>
    </lineage>
</organism>
<dbReference type="InterPro" id="IPR028168">
    <property type="entry name" value="KASH5_CC"/>
</dbReference>
<dbReference type="eggNOG" id="ENOG502RXNC">
    <property type="taxonomic scope" value="Eukaryota"/>
</dbReference>
<dbReference type="GO" id="GO:0090619">
    <property type="term" value="C:meiotic spindle pole"/>
    <property type="evidence" value="ECO:0007669"/>
    <property type="project" value="TreeGrafter"/>
</dbReference>
<dbReference type="InterPro" id="IPR028170">
    <property type="entry name" value="KASH5"/>
</dbReference>
<keyword evidence="3" id="KW-0472">Membrane</keyword>
<dbReference type="GO" id="GO:0051225">
    <property type="term" value="P:spindle assembly"/>
    <property type="evidence" value="ECO:0007669"/>
    <property type="project" value="TreeGrafter"/>
</dbReference>
<reference evidence="6" key="2">
    <citation type="submission" date="2025-08" db="UniProtKB">
        <authorList>
            <consortium name="Ensembl"/>
        </authorList>
    </citation>
    <scope>IDENTIFICATION</scope>
</reference>
<sequence length="796" mass="89016">MVSHIEDEPSFQHRMRRSVSLGSLEASVNGNVTKVLQGRKCCSMDSVKHDQLWNPFVTEPSSDSNVHVPKHILESYGEAGFVIGKCAGVPSSVEKTVDETTELSDDLLLEEDPTCQQGGTTSVSEDESSSISWESAVADSNTSSLDGSSCSEEDVLNCTFEACNTEGTGQVFVFRIIEYLEDMTGQSCENGQLKLLYNMLDPGKKGIAVDFNTFYTIMKQWIAQCRQDRVAERSQEEDGFIENIYFLQAGKKDAAVSSQLEGYGGEMYKPDLGTADLISNIEDLEQANRKLAEQNAKLQATVEGSEEANAHLSEEISNLKGKLKSSQHALQQARSVAEELEDLKGIVKRLEERKQGLQTHNWQLEKDHQSLSVQLESLQEENCRLRAERECGKRRTEELLTNTAELKNQLYEAQTLACSREVLLLLKINQEEEMKMRVEEYSSIIQELKAEIQRLQEQLNQTYEDPTDGCSEEGTAFSSSPVFAVTALQSLHMEIEQIQRKRDASECLATPLCGTLSALGHADSHVEELLIQMCTDMKSSHYQAVFKELATQFIQETESLMTYIYQISSTGSADERLAKTPLALKQELEEETKAFLEKIDFLTGRTAIWGDCISWLLEELQRLKELYAAGDRNAGCEAVAQTETDREPSHYANKKVVLFSKASESPIPEIEKQRAALELALLPVEKQGVGVRSGNPLYWSQRHSCTHFTRLELVPFFMSSFSSQDLFKAFAIGLSTALLLLLLFTVTVCLLVSLPHFYEGAATSLSTSTIQPYYWAIFKSVLWPPIELRHLGPPPV</sequence>
<feature type="coiled-coil region" evidence="1">
    <location>
        <begin position="431"/>
        <end position="508"/>
    </location>
</feature>
<dbReference type="PANTHER" id="PTHR47300">
    <property type="entry name" value="PROTEIN KASH5"/>
    <property type="match status" value="1"/>
</dbReference>
<accession>M3XKG7</accession>
<dbReference type="EMBL" id="AFYH01076303">
    <property type="status" value="NOT_ANNOTATED_CDS"/>
    <property type="molecule type" value="Genomic_DNA"/>
</dbReference>
<dbReference type="GO" id="GO:0007129">
    <property type="term" value="P:homologous chromosome pairing at meiosis"/>
    <property type="evidence" value="ECO:0007669"/>
    <property type="project" value="TreeGrafter"/>
</dbReference>
<dbReference type="GeneTree" id="ENSGT00420000029926"/>
<feature type="domain" description="KASH5-like coiled-coil" evidence="5">
    <location>
        <begin position="273"/>
        <end position="462"/>
    </location>
</feature>
<dbReference type="Proteomes" id="UP000008672">
    <property type="component" value="Unassembled WGS sequence"/>
</dbReference>
<feature type="coiled-coil region" evidence="1">
    <location>
        <begin position="274"/>
        <end position="381"/>
    </location>
</feature>
<dbReference type="InterPro" id="IPR039508">
    <property type="entry name" value="KASH5_EF-hand-like_dom"/>
</dbReference>
<reference evidence="7" key="1">
    <citation type="submission" date="2011-08" db="EMBL/GenBank/DDBJ databases">
        <title>The draft genome of Latimeria chalumnae.</title>
        <authorList>
            <person name="Di Palma F."/>
            <person name="Alfoldi J."/>
            <person name="Johnson J."/>
            <person name="Berlin A."/>
            <person name="Gnerre S."/>
            <person name="Jaffe D."/>
            <person name="MacCallum I."/>
            <person name="Young S."/>
            <person name="Walker B.J."/>
            <person name="Lander E."/>
            <person name="Lindblad-Toh K."/>
        </authorList>
    </citation>
    <scope>NUCLEOTIDE SEQUENCE [LARGE SCALE GENOMIC DNA]</scope>
    <source>
        <strain evidence="7">Wild caught</strain>
    </source>
</reference>
<dbReference type="GO" id="GO:0000781">
    <property type="term" value="C:chromosome, telomeric region"/>
    <property type="evidence" value="ECO:0007669"/>
    <property type="project" value="TreeGrafter"/>
</dbReference>
<dbReference type="InParanoid" id="M3XKG7"/>
<evidence type="ECO:0000256" key="2">
    <source>
        <dbReference type="SAM" id="MobiDB-lite"/>
    </source>
</evidence>
<feature type="compositionally biased region" description="Low complexity" evidence="2">
    <location>
        <begin position="129"/>
        <end position="140"/>
    </location>
</feature>
<dbReference type="Pfam" id="PF14662">
    <property type="entry name" value="KASH_CCD"/>
    <property type="match status" value="1"/>
</dbReference>
<dbReference type="GO" id="GO:0034993">
    <property type="term" value="C:meiotic nuclear membrane microtubule tethering complex"/>
    <property type="evidence" value="ECO:0007669"/>
    <property type="project" value="InterPro"/>
</dbReference>
<name>M3XKG7_LATCH</name>
<evidence type="ECO:0000259" key="4">
    <source>
        <dbReference type="Pfam" id="PF14658"/>
    </source>
</evidence>
<dbReference type="GeneID" id="106703595"/>
<dbReference type="HOGENOM" id="CLU_352999_0_0_1"/>
<evidence type="ECO:0000256" key="3">
    <source>
        <dbReference type="SAM" id="Phobius"/>
    </source>
</evidence>
<reference evidence="6" key="3">
    <citation type="submission" date="2025-09" db="UniProtKB">
        <authorList>
            <consortium name="Ensembl"/>
        </authorList>
    </citation>
    <scope>IDENTIFICATION</scope>
</reference>
<dbReference type="GO" id="GO:0051653">
    <property type="term" value="P:spindle localization"/>
    <property type="evidence" value="ECO:0007669"/>
    <property type="project" value="TreeGrafter"/>
</dbReference>
<dbReference type="CTD" id="147872"/>
<dbReference type="PANTHER" id="PTHR47300:SF1">
    <property type="entry name" value="PROTEIN KASH5"/>
    <property type="match status" value="1"/>
</dbReference>
<dbReference type="GO" id="GO:0090220">
    <property type="term" value="P:chromosome localization to nuclear envelope involved in homologous chromosome segregation"/>
    <property type="evidence" value="ECO:0007669"/>
    <property type="project" value="TreeGrafter"/>
</dbReference>
<keyword evidence="3" id="KW-0812">Transmembrane</keyword>
<evidence type="ECO:0000313" key="7">
    <source>
        <dbReference type="Proteomes" id="UP000008672"/>
    </source>
</evidence>
<feature type="domain" description="Protein KASH5 EF-hand-like" evidence="4">
    <location>
        <begin position="158"/>
        <end position="222"/>
    </location>
</feature>
<dbReference type="Pfam" id="PF14658">
    <property type="entry name" value="EF-hand_9"/>
    <property type="match status" value="1"/>
</dbReference>
<proteinExistence type="predicted"/>
<dbReference type="EMBL" id="AFYH01076302">
    <property type="status" value="NOT_ANNOTATED_CDS"/>
    <property type="molecule type" value="Genomic_DNA"/>
</dbReference>
<evidence type="ECO:0000313" key="6">
    <source>
        <dbReference type="Ensembl" id="ENSLACP00000023223.1"/>
    </source>
</evidence>
<dbReference type="OMA" id="FEACNTE"/>
<dbReference type="GO" id="GO:0007015">
    <property type="term" value="P:actin filament organization"/>
    <property type="evidence" value="ECO:0007669"/>
    <property type="project" value="TreeGrafter"/>
</dbReference>
<dbReference type="RefSeq" id="XP_014344271.1">
    <property type="nucleotide sequence ID" value="XM_014488785.2"/>
</dbReference>
<dbReference type="EMBL" id="AFYH01076300">
    <property type="status" value="NOT_ANNOTATED_CDS"/>
    <property type="molecule type" value="Genomic_DNA"/>
</dbReference>
<keyword evidence="3" id="KW-1133">Transmembrane helix</keyword>
<dbReference type="AlphaFoldDB" id="M3XKG7"/>
<dbReference type="STRING" id="7897.ENSLACP00000023223"/>
<evidence type="ECO:0000256" key="1">
    <source>
        <dbReference type="SAM" id="Coils"/>
    </source>
</evidence>
<evidence type="ECO:0000259" key="5">
    <source>
        <dbReference type="Pfam" id="PF14662"/>
    </source>
</evidence>
<feature type="region of interest" description="Disordered" evidence="2">
    <location>
        <begin position="107"/>
        <end position="145"/>
    </location>
</feature>
<dbReference type="GO" id="GO:0070840">
    <property type="term" value="F:dynein complex binding"/>
    <property type="evidence" value="ECO:0007669"/>
    <property type="project" value="TreeGrafter"/>
</dbReference>
<dbReference type="OrthoDB" id="9943648at2759"/>
<dbReference type="GO" id="GO:0034397">
    <property type="term" value="P:telomere localization"/>
    <property type="evidence" value="ECO:0007669"/>
    <property type="project" value="InterPro"/>
</dbReference>